<dbReference type="Proteomes" id="UP001107558">
    <property type="component" value="Chromosome 4"/>
</dbReference>
<proteinExistence type="predicted"/>
<gene>
    <name evidence="3" type="ORF">PVAND_014510</name>
</gene>
<keyword evidence="4" id="KW-1185">Reference proteome</keyword>
<keyword evidence="2" id="KW-0732">Signal</keyword>
<reference evidence="3" key="1">
    <citation type="submission" date="2021-03" db="EMBL/GenBank/DDBJ databases">
        <title>Chromosome level genome of the anhydrobiotic midge Polypedilum vanderplanki.</title>
        <authorList>
            <person name="Yoshida Y."/>
            <person name="Kikawada T."/>
            <person name="Gusev O."/>
        </authorList>
    </citation>
    <scope>NUCLEOTIDE SEQUENCE</scope>
    <source>
        <strain evidence="3">NIAS01</strain>
        <tissue evidence="3">Whole body or cell culture</tissue>
    </source>
</reference>
<protein>
    <submittedName>
        <fullName evidence="3">Uncharacterized protein</fullName>
    </submittedName>
</protein>
<comment type="caution">
    <text evidence="3">The sequence shown here is derived from an EMBL/GenBank/DDBJ whole genome shotgun (WGS) entry which is preliminary data.</text>
</comment>
<feature type="coiled-coil region" evidence="1">
    <location>
        <begin position="488"/>
        <end position="515"/>
    </location>
</feature>
<dbReference type="EMBL" id="JADBJN010000004">
    <property type="protein sequence ID" value="KAG5666483.1"/>
    <property type="molecule type" value="Genomic_DNA"/>
</dbReference>
<organism evidence="3 4">
    <name type="scientific">Polypedilum vanderplanki</name>
    <name type="common">Sleeping chironomid midge</name>
    <dbReference type="NCBI Taxonomy" id="319348"/>
    <lineage>
        <taxon>Eukaryota</taxon>
        <taxon>Metazoa</taxon>
        <taxon>Ecdysozoa</taxon>
        <taxon>Arthropoda</taxon>
        <taxon>Hexapoda</taxon>
        <taxon>Insecta</taxon>
        <taxon>Pterygota</taxon>
        <taxon>Neoptera</taxon>
        <taxon>Endopterygota</taxon>
        <taxon>Diptera</taxon>
        <taxon>Nematocera</taxon>
        <taxon>Chironomoidea</taxon>
        <taxon>Chironomidae</taxon>
        <taxon>Chironominae</taxon>
        <taxon>Polypedilum</taxon>
        <taxon>Polypedilum</taxon>
    </lineage>
</organism>
<evidence type="ECO:0000313" key="4">
    <source>
        <dbReference type="Proteomes" id="UP001107558"/>
    </source>
</evidence>
<feature type="signal peptide" evidence="2">
    <location>
        <begin position="1"/>
        <end position="18"/>
    </location>
</feature>
<dbReference type="AlphaFoldDB" id="A0A9J6BAE2"/>
<feature type="chain" id="PRO_5039954619" evidence="2">
    <location>
        <begin position="19"/>
        <end position="703"/>
    </location>
</feature>
<keyword evidence="1" id="KW-0175">Coiled coil</keyword>
<evidence type="ECO:0000256" key="1">
    <source>
        <dbReference type="SAM" id="Coils"/>
    </source>
</evidence>
<feature type="coiled-coil region" evidence="1">
    <location>
        <begin position="369"/>
        <end position="396"/>
    </location>
</feature>
<sequence length="703" mass="82887">MKDKIILFSLFFIPIIFCDSNNTKLALERINIFCNLNKENYEENIEEIAIIFNTIYADIERKATDLKKYQEDAKYKLNEFNENFLINEIEKSMEITLFFYDLIYTNVSACTKFQSFHRMFNLYTFVYDYNLRINEQISSFEKFLQKIGTNNEDKEFSQITKELLNIMKLNQEFLADFQVANLMLKKVLFKYSEIFSFDEECLEKFPCGTFIPYNPLKDKYAPLKNGFKAGQWFDNTDVYVGAGFVKDPSTGVVEKETIGRLSISSSNPGVILEDSHEVFDNKSCFYLLNHKNLKWINYSWVYGKTFPVNFVTTAKIIFQEGVGRYNMSKFVNIGHVMKYSGFLFSVEAEENSRNLTLSEKMEKDFGEIENLLEIDKENYEKNILKIEELFTEVRENLYAYSNLLFRENLNIAEKFNTNNDDILQQKLKDFLSKTFVLYYDNPSSNATICYKYLDFHEQLKLNILYYFWLHKYFYPVCKLEKVFHAIAESSEDEEMKEYSKQLETLTCELEEFLKCFDRMIKLLTILVKMFLKIFEYEDCLEKLPCGIFIPYDVENDIEAPKKYGFSAGKYFDETEAFVGTGYIHDPKTKIKDVEIPGRISINSTSAFIHLDDYNDILSNQTVFYLLKNENLKWINFSSNSNDSFPTNTVGGKVLSKNFYNVCRFNFSEYTNIGSSHLKNFYIRVEKKYFKVNNVELLICDETN</sequence>
<name>A0A9J6BAE2_POLVA</name>
<evidence type="ECO:0000313" key="3">
    <source>
        <dbReference type="EMBL" id="KAG5666483.1"/>
    </source>
</evidence>
<evidence type="ECO:0000256" key="2">
    <source>
        <dbReference type="SAM" id="SignalP"/>
    </source>
</evidence>
<accession>A0A9J6BAE2</accession>